<feature type="region of interest" description="Disordered" evidence="1">
    <location>
        <begin position="491"/>
        <end position="515"/>
    </location>
</feature>
<feature type="region of interest" description="Disordered" evidence="1">
    <location>
        <begin position="244"/>
        <end position="267"/>
    </location>
</feature>
<organism evidence="2 3">
    <name type="scientific">Fasciola hepatica</name>
    <name type="common">Liver fluke</name>
    <dbReference type="NCBI Taxonomy" id="6192"/>
    <lineage>
        <taxon>Eukaryota</taxon>
        <taxon>Metazoa</taxon>
        <taxon>Spiralia</taxon>
        <taxon>Lophotrochozoa</taxon>
        <taxon>Platyhelminthes</taxon>
        <taxon>Trematoda</taxon>
        <taxon>Digenea</taxon>
        <taxon>Plagiorchiida</taxon>
        <taxon>Echinostomata</taxon>
        <taxon>Echinostomatoidea</taxon>
        <taxon>Fasciolidae</taxon>
        <taxon>Fasciola</taxon>
    </lineage>
</organism>
<keyword evidence="3" id="KW-1185">Reference proteome</keyword>
<reference evidence="2" key="1">
    <citation type="submission" date="2019-03" db="EMBL/GenBank/DDBJ databases">
        <title>Improved annotation for the trematode Fasciola hepatica.</title>
        <authorList>
            <person name="Choi Y.-J."/>
            <person name="Martin J."/>
            <person name="Mitreva M."/>
        </authorList>
    </citation>
    <scope>NUCLEOTIDE SEQUENCE [LARGE SCALE GENOMIC DNA]</scope>
</reference>
<feature type="compositionally biased region" description="Polar residues" evidence="1">
    <location>
        <begin position="693"/>
        <end position="704"/>
    </location>
</feature>
<dbReference type="AlphaFoldDB" id="A0A4E0S3G2"/>
<feature type="region of interest" description="Disordered" evidence="1">
    <location>
        <begin position="608"/>
        <end position="710"/>
    </location>
</feature>
<protein>
    <submittedName>
        <fullName evidence="2">Uncharacterized protein</fullName>
    </submittedName>
</protein>
<accession>A0A4E0S3G2</accession>
<feature type="compositionally biased region" description="Polar residues" evidence="1">
    <location>
        <begin position="491"/>
        <end position="511"/>
    </location>
</feature>
<sequence>MSRRTKERENSFALLFVDALEVNFYERINPKRIKDHLINKARRQQINKEAGPVHLLVTEDRLELNKGLWWPETGGRFLSGSQLRDVFPLELDGKKFVIGVANTDTRQRRVLVFKAKSSKECEQIVDLLDSKREFQQPNETEATRSNIRLTDNSENTVSLHRSPSLVSFAPSPSVADFSEYNLPHEQRRNRLQSIEPSLSIYAAEKPGRRYGSSQRLFDYGQDTMAMENTVRRVPSRLCRTPIDRQINPDERSSSALPGDYTQSNNLVRRTSRLNRMDRGTPNAVGTIRRTPMLPNYVHPAGLYRSHSIQNFSKPTNDTVNYTHPDCYYNSQENFTSNDEYGRSNRHKHHLNITINTNPKVNAEPVSYSPYRNSHMRPAPRMQSTSPTPPPGFERDKYQREPIEFNYSGGQNQGQEIYQKERILPHLSALSQGSVCRTRIVIVRETDNDVNNLAKSLRFQQIQNQVICFTNKSLPPKPVKPDTGTLKRIYTSFSQPKNDNPNSNGQANTNPETDQDRSYLQEVTIYPKQMSQTQGEKLVTYTGDHYAADKGETYSDGEESSYQASLNRIHIVKADNPQAQVNDRKFQREDSIIKPEINSPSRVKRFLSAHSGDRRLRSSSQQPTSYRSDTSRSRFDSLTRVSERHASETREIRETRQTVVDSEEIHETRDSSGKWETRRESRTLKHIVERRDSTASSEQAPSTPRGTAPRVKQELLAPPQLQVGQPLELNVEFMESKTPSTVSWFLNGVVSCSA</sequence>
<proteinExistence type="predicted"/>
<name>A0A4E0S3G2_FASHE</name>
<comment type="caution">
    <text evidence="2">The sequence shown here is derived from an EMBL/GenBank/DDBJ whole genome shotgun (WGS) entry which is preliminary data.</text>
</comment>
<gene>
    <name evidence="2" type="ORF">D915_000283</name>
</gene>
<dbReference type="EMBL" id="JXXN02000059">
    <property type="protein sequence ID" value="THD28842.1"/>
    <property type="molecule type" value="Genomic_DNA"/>
</dbReference>
<dbReference type="Proteomes" id="UP000230066">
    <property type="component" value="Unassembled WGS sequence"/>
</dbReference>
<feature type="compositionally biased region" description="Basic and acidic residues" evidence="1">
    <location>
        <begin position="662"/>
        <end position="692"/>
    </location>
</feature>
<feature type="region of interest" description="Disordered" evidence="1">
    <location>
        <begin position="371"/>
        <end position="392"/>
    </location>
</feature>
<evidence type="ECO:0000256" key="1">
    <source>
        <dbReference type="SAM" id="MobiDB-lite"/>
    </source>
</evidence>
<feature type="compositionally biased region" description="Basic and acidic residues" evidence="1">
    <location>
        <begin position="628"/>
        <end position="655"/>
    </location>
</feature>
<feature type="compositionally biased region" description="Polar residues" evidence="1">
    <location>
        <begin position="617"/>
        <end position="627"/>
    </location>
</feature>
<evidence type="ECO:0000313" key="2">
    <source>
        <dbReference type="EMBL" id="THD28842.1"/>
    </source>
</evidence>
<evidence type="ECO:0000313" key="3">
    <source>
        <dbReference type="Proteomes" id="UP000230066"/>
    </source>
</evidence>